<dbReference type="VEuPathDB" id="MicrosporidiaDB:HERIO_1925"/>
<name>A0A1X0QH52_9MICR</name>
<evidence type="ECO:0000313" key="1">
    <source>
        <dbReference type="EMBL" id="ORD99109.1"/>
    </source>
</evidence>
<dbReference type="VEuPathDB" id="MicrosporidiaDB:A0H76_1394"/>
<proteinExistence type="predicted"/>
<comment type="caution">
    <text evidence="1">The sequence shown here is derived from an EMBL/GenBank/DDBJ whole genome shotgun (WGS) entry which is preliminary data.</text>
</comment>
<evidence type="ECO:0000313" key="2">
    <source>
        <dbReference type="Proteomes" id="UP000192501"/>
    </source>
</evidence>
<reference evidence="1 2" key="1">
    <citation type="journal article" date="2017" name="Environ. Microbiol.">
        <title>Decay of the glycolytic pathway and adaptation to intranuclear parasitism within Enterocytozoonidae microsporidia.</title>
        <authorList>
            <person name="Wiredu Boakye D."/>
            <person name="Jaroenlak P."/>
            <person name="Prachumwat A."/>
            <person name="Williams T.A."/>
            <person name="Bateman K.S."/>
            <person name="Itsathitphaisarn O."/>
            <person name="Sritunyalucksana K."/>
            <person name="Paszkiewicz K.H."/>
            <person name="Moore K.A."/>
            <person name="Stentiford G.D."/>
            <person name="Williams B.A."/>
        </authorList>
    </citation>
    <scope>NUCLEOTIDE SEQUENCE [LARGE SCALE GENOMIC DNA]</scope>
    <source>
        <strain evidence="2">canceri</strain>
    </source>
</reference>
<dbReference type="EMBL" id="LTAI01000297">
    <property type="protein sequence ID" value="ORD99109.1"/>
    <property type="molecule type" value="Genomic_DNA"/>
</dbReference>
<dbReference type="Proteomes" id="UP000192501">
    <property type="component" value="Unassembled WGS sequence"/>
</dbReference>
<dbReference type="AlphaFoldDB" id="A0A1X0QH52"/>
<gene>
    <name evidence="1" type="ORF">A0H76_1394</name>
</gene>
<protein>
    <submittedName>
        <fullName evidence="1">Uncharacterized protein</fullName>
    </submittedName>
</protein>
<accession>A0A1X0QH52</accession>
<organism evidence="1 2">
    <name type="scientific">Hepatospora eriocheir</name>
    <dbReference type="NCBI Taxonomy" id="1081669"/>
    <lineage>
        <taxon>Eukaryota</taxon>
        <taxon>Fungi</taxon>
        <taxon>Fungi incertae sedis</taxon>
        <taxon>Microsporidia</taxon>
        <taxon>Hepatosporidae</taxon>
        <taxon>Hepatospora</taxon>
    </lineage>
</organism>
<sequence length="100" mass="11612">MIRQNVTIDFAKMIINIDDRIIKPKNEEYYDLIESPEQEFFNNPNLFITQDSQLFNEKITSIVEKSAVNNPEVGCIPCEESCIHLKVEIPIKSRVYPVPL</sequence>